<dbReference type="Proteomes" id="UP001499987">
    <property type="component" value="Unassembled WGS sequence"/>
</dbReference>
<feature type="domain" description="DhaL" evidence="1">
    <location>
        <begin position="8"/>
        <end position="57"/>
    </location>
</feature>
<sequence length="57" mass="6107">MLDTLDATAVRTWCRLALTALGQAREEIDALNVYPVPDGDTGTNLYLTVESPAGTPE</sequence>
<gene>
    <name evidence="2" type="ORF">GCM10009663_65060</name>
</gene>
<proteinExistence type="predicted"/>
<protein>
    <recommendedName>
        <fullName evidence="1">DhaL domain-containing protein</fullName>
    </recommendedName>
</protein>
<dbReference type="InterPro" id="IPR004007">
    <property type="entry name" value="DhaL_dom"/>
</dbReference>
<dbReference type="PROSITE" id="PS51480">
    <property type="entry name" value="DHAL"/>
    <property type="match status" value="1"/>
</dbReference>
<dbReference type="SUPFAM" id="SSF101473">
    <property type="entry name" value="DhaL-like"/>
    <property type="match status" value="1"/>
</dbReference>
<reference evidence="2 3" key="1">
    <citation type="journal article" date="2019" name="Int. J. Syst. Evol. Microbiol.">
        <title>The Global Catalogue of Microorganisms (GCM) 10K type strain sequencing project: providing services to taxonomists for standard genome sequencing and annotation.</title>
        <authorList>
            <consortium name="The Broad Institute Genomics Platform"/>
            <consortium name="The Broad Institute Genome Sequencing Center for Infectious Disease"/>
            <person name="Wu L."/>
            <person name="Ma J."/>
        </authorList>
    </citation>
    <scope>NUCLEOTIDE SEQUENCE [LARGE SCALE GENOMIC DNA]</scope>
    <source>
        <strain evidence="2 3">JCM 13002</strain>
    </source>
</reference>
<keyword evidence="3" id="KW-1185">Reference proteome</keyword>
<accession>A0ABN1U3Q6</accession>
<dbReference type="Gene3D" id="1.25.40.340">
    <property type="match status" value="1"/>
</dbReference>
<dbReference type="EMBL" id="BAAALD010000096">
    <property type="protein sequence ID" value="GAA1115591.1"/>
    <property type="molecule type" value="Genomic_DNA"/>
</dbReference>
<evidence type="ECO:0000313" key="2">
    <source>
        <dbReference type="EMBL" id="GAA1115591.1"/>
    </source>
</evidence>
<name>A0ABN1U3Q6_9ACTN</name>
<comment type="caution">
    <text evidence="2">The sequence shown here is derived from an EMBL/GenBank/DDBJ whole genome shotgun (WGS) entry which is preliminary data.</text>
</comment>
<evidence type="ECO:0000313" key="3">
    <source>
        <dbReference type="Proteomes" id="UP001499987"/>
    </source>
</evidence>
<dbReference type="PANTHER" id="PTHR33434">
    <property type="entry name" value="DEGV DOMAIN-CONTAINING PROTEIN DR_1986-RELATED"/>
    <property type="match status" value="1"/>
</dbReference>
<evidence type="ECO:0000259" key="1">
    <source>
        <dbReference type="PROSITE" id="PS51480"/>
    </source>
</evidence>
<organism evidence="2 3">
    <name type="scientific">Kitasatospora arboriphila</name>
    <dbReference type="NCBI Taxonomy" id="258052"/>
    <lineage>
        <taxon>Bacteria</taxon>
        <taxon>Bacillati</taxon>
        <taxon>Actinomycetota</taxon>
        <taxon>Actinomycetes</taxon>
        <taxon>Kitasatosporales</taxon>
        <taxon>Streptomycetaceae</taxon>
        <taxon>Kitasatospora</taxon>
    </lineage>
</organism>
<dbReference type="InterPro" id="IPR036117">
    <property type="entry name" value="DhaL_dom_sf"/>
</dbReference>
<dbReference type="InterPro" id="IPR050270">
    <property type="entry name" value="DegV_domain_contain"/>
</dbReference>
<dbReference type="PANTHER" id="PTHR33434:SF4">
    <property type="entry name" value="PHOSPHATASE PROTEIN"/>
    <property type="match status" value="1"/>
</dbReference>